<keyword evidence="1" id="KW-0378">Hydrolase</keyword>
<keyword evidence="4" id="KW-1185">Reference proteome</keyword>
<dbReference type="InterPro" id="IPR036526">
    <property type="entry name" value="C-N_Hydrolase_sf"/>
</dbReference>
<evidence type="ECO:0000313" key="3">
    <source>
        <dbReference type="EMBL" id="EGG01054.1"/>
    </source>
</evidence>
<dbReference type="HOGENOM" id="CLU_1485421_0_0_1"/>
<dbReference type="Gene3D" id="3.60.110.10">
    <property type="entry name" value="Carbon-nitrogen hydrolase"/>
    <property type="match status" value="1"/>
</dbReference>
<dbReference type="PANTHER" id="PTHR43674">
    <property type="entry name" value="NITRILASE C965.09-RELATED"/>
    <property type="match status" value="1"/>
</dbReference>
<name>F4S2T3_MELLP</name>
<dbReference type="CDD" id="cd07197">
    <property type="entry name" value="nitrilase"/>
    <property type="match status" value="1"/>
</dbReference>
<dbReference type="InterPro" id="IPR003010">
    <property type="entry name" value="C-N_Hydrolase"/>
</dbReference>
<dbReference type="GO" id="GO:0016811">
    <property type="term" value="F:hydrolase activity, acting on carbon-nitrogen (but not peptide) bonds, in linear amides"/>
    <property type="evidence" value="ECO:0007669"/>
    <property type="project" value="TreeGrafter"/>
</dbReference>
<dbReference type="GeneID" id="18927798"/>
<evidence type="ECO:0000259" key="2">
    <source>
        <dbReference type="PROSITE" id="PS50263"/>
    </source>
</evidence>
<evidence type="ECO:0000256" key="1">
    <source>
        <dbReference type="ARBA" id="ARBA00022801"/>
    </source>
</evidence>
<dbReference type="Pfam" id="PF00795">
    <property type="entry name" value="CN_hydrolase"/>
    <property type="match status" value="1"/>
</dbReference>
<organism evidence="4">
    <name type="scientific">Melampsora larici-populina (strain 98AG31 / pathotype 3-4-7)</name>
    <name type="common">Poplar leaf rust fungus</name>
    <dbReference type="NCBI Taxonomy" id="747676"/>
    <lineage>
        <taxon>Eukaryota</taxon>
        <taxon>Fungi</taxon>
        <taxon>Dikarya</taxon>
        <taxon>Basidiomycota</taxon>
        <taxon>Pucciniomycotina</taxon>
        <taxon>Pucciniomycetes</taxon>
        <taxon>Pucciniales</taxon>
        <taxon>Melampsoraceae</taxon>
        <taxon>Melampsora</taxon>
    </lineage>
</organism>
<reference evidence="4" key="1">
    <citation type="journal article" date="2011" name="Proc. Natl. Acad. Sci. U.S.A.">
        <title>Obligate biotrophy features unraveled by the genomic analysis of rust fungi.</title>
        <authorList>
            <person name="Duplessis S."/>
            <person name="Cuomo C.A."/>
            <person name="Lin Y.-C."/>
            <person name="Aerts A."/>
            <person name="Tisserant E."/>
            <person name="Veneault-Fourrey C."/>
            <person name="Joly D.L."/>
            <person name="Hacquard S."/>
            <person name="Amselem J."/>
            <person name="Cantarel B.L."/>
            <person name="Chiu R."/>
            <person name="Coutinho P.M."/>
            <person name="Feau N."/>
            <person name="Field M."/>
            <person name="Frey P."/>
            <person name="Gelhaye E."/>
            <person name="Goldberg J."/>
            <person name="Grabherr M.G."/>
            <person name="Kodira C.D."/>
            <person name="Kohler A."/>
            <person name="Kuees U."/>
            <person name="Lindquist E.A."/>
            <person name="Lucas S.M."/>
            <person name="Mago R."/>
            <person name="Mauceli E."/>
            <person name="Morin E."/>
            <person name="Murat C."/>
            <person name="Pangilinan J.L."/>
            <person name="Park R."/>
            <person name="Pearson M."/>
            <person name="Quesneville H."/>
            <person name="Rouhier N."/>
            <person name="Sakthikumar S."/>
            <person name="Salamov A.A."/>
            <person name="Schmutz J."/>
            <person name="Selles B."/>
            <person name="Shapiro H."/>
            <person name="Tanguay P."/>
            <person name="Tuskan G.A."/>
            <person name="Henrissat B."/>
            <person name="Van de Peer Y."/>
            <person name="Rouze P."/>
            <person name="Ellis J.G."/>
            <person name="Dodds P.N."/>
            <person name="Schein J.E."/>
            <person name="Zhong S."/>
            <person name="Hamelin R.C."/>
            <person name="Grigoriev I.V."/>
            <person name="Szabo L.J."/>
            <person name="Martin F."/>
        </authorList>
    </citation>
    <scope>NUCLEOTIDE SEQUENCE [LARGE SCALE GENOMIC DNA]</scope>
    <source>
        <strain evidence="4">98AG31 / pathotype 3-4-7</strain>
    </source>
</reference>
<dbReference type="InterPro" id="IPR050345">
    <property type="entry name" value="Aliph_Amidase/BUP"/>
</dbReference>
<dbReference type="InParanoid" id="F4S2T3"/>
<dbReference type="SUPFAM" id="SSF56317">
    <property type="entry name" value="Carbon-nitrogen hydrolase"/>
    <property type="match status" value="1"/>
</dbReference>
<dbReference type="STRING" id="747676.F4S2T3"/>
<proteinExistence type="predicted"/>
<dbReference type="Proteomes" id="UP000001072">
    <property type="component" value="Unassembled WGS sequence"/>
</dbReference>
<feature type="non-terminal residue" evidence="3">
    <location>
        <position position="1"/>
    </location>
</feature>
<sequence length="182" mass="21026">YYIDQKGEILGRYRKRNLCSLNDFFCQEYLTPSKDAHQVFDTKHFRAGMLLCWDLAWPEAFRDLMKQGAEVIVVPAFWKLEDLGDIGKKHDPHGLTERRMIESMVMSRALENECCVVFVNCGGKKSDGYLGGSSVAMPLKGSVIRFDDPTERLEVVEIDLDVLEDARSLYKIREDYNSRFKE</sequence>
<protein>
    <recommendedName>
        <fullName evidence="2">CN hydrolase domain-containing protein</fullName>
    </recommendedName>
</protein>
<dbReference type="RefSeq" id="XP_007415654.1">
    <property type="nucleotide sequence ID" value="XM_007415592.1"/>
</dbReference>
<evidence type="ECO:0000313" key="4">
    <source>
        <dbReference type="Proteomes" id="UP000001072"/>
    </source>
</evidence>
<dbReference type="EMBL" id="GL883141">
    <property type="protein sequence ID" value="EGG01054.1"/>
    <property type="molecule type" value="Genomic_DNA"/>
</dbReference>
<gene>
    <name evidence="3" type="ORF">MELLADRAFT_39333</name>
</gene>
<dbReference type="VEuPathDB" id="FungiDB:MELLADRAFT_39333"/>
<dbReference type="AlphaFoldDB" id="F4S2T3"/>
<dbReference type="PROSITE" id="PS50263">
    <property type="entry name" value="CN_HYDROLASE"/>
    <property type="match status" value="1"/>
</dbReference>
<dbReference type="PANTHER" id="PTHR43674:SF16">
    <property type="entry name" value="CARBON-NITROGEN FAMILY, PUTATIVE (AFU_ORTHOLOGUE AFUA_5G02350)-RELATED"/>
    <property type="match status" value="1"/>
</dbReference>
<dbReference type="OrthoDB" id="412018at2759"/>
<feature type="domain" description="CN hydrolase" evidence="2">
    <location>
        <begin position="1"/>
        <end position="162"/>
    </location>
</feature>
<dbReference type="KEGG" id="mlr:MELLADRAFT_39333"/>
<dbReference type="eggNOG" id="KOG0806">
    <property type="taxonomic scope" value="Eukaryota"/>
</dbReference>
<accession>F4S2T3</accession>